<dbReference type="InterPro" id="IPR021521">
    <property type="entry name" value="DUF3185"/>
</dbReference>
<proteinExistence type="predicted"/>
<accession>A0A5P8P116</accession>
<feature type="transmembrane region" description="Helical" evidence="1">
    <location>
        <begin position="46"/>
        <end position="64"/>
    </location>
</feature>
<dbReference type="KEGG" id="sulg:FJR48_06280"/>
<protein>
    <submittedName>
        <fullName evidence="2">DUF3185 family protein</fullName>
    </submittedName>
</protein>
<organism evidence="2 3">
    <name type="scientific">Sulfurimonas lithotrophica</name>
    <dbReference type="NCBI Taxonomy" id="2590022"/>
    <lineage>
        <taxon>Bacteria</taxon>
        <taxon>Pseudomonadati</taxon>
        <taxon>Campylobacterota</taxon>
        <taxon>Epsilonproteobacteria</taxon>
        <taxon>Campylobacterales</taxon>
        <taxon>Sulfurimonadaceae</taxon>
        <taxon>Sulfurimonas</taxon>
    </lineage>
</organism>
<dbReference type="Pfam" id="PF11381">
    <property type="entry name" value="DUF3185"/>
    <property type="match status" value="1"/>
</dbReference>
<reference evidence="2 3" key="1">
    <citation type="submission" date="2019-09" db="EMBL/GenBank/DDBJ databases">
        <title>Sulfurimonas gotlandica sp. nov., a chemoautotrophic and psychrotolerant epsilonproteobacterium isolated from a pelagic redoxcline, and an emended description of the genus Sulfurimonas.</title>
        <authorList>
            <person name="Wang S."/>
            <person name="Jiang L."/>
            <person name="Shao S."/>
        </authorList>
    </citation>
    <scope>NUCLEOTIDE SEQUENCE [LARGE SCALE GENOMIC DNA]</scope>
    <source>
        <strain evidence="2 3">GYSZ_1</strain>
    </source>
</reference>
<evidence type="ECO:0000256" key="1">
    <source>
        <dbReference type="SAM" id="Phobius"/>
    </source>
</evidence>
<evidence type="ECO:0000313" key="3">
    <source>
        <dbReference type="Proteomes" id="UP000326944"/>
    </source>
</evidence>
<evidence type="ECO:0000313" key="2">
    <source>
        <dbReference type="EMBL" id="QFR49354.1"/>
    </source>
</evidence>
<dbReference type="RefSeq" id="WP_152307297.1">
    <property type="nucleotide sequence ID" value="NZ_CP043617.1"/>
</dbReference>
<sequence length="66" mass="6949">MKKNKMFFALALIVIAIGIAYTGYSESKGAISVVSNAINGRPTDSVMIKYVAAAVIALGGLFLLKK</sequence>
<name>A0A5P8P116_9BACT</name>
<keyword evidence="3" id="KW-1185">Reference proteome</keyword>
<keyword evidence="1" id="KW-0472">Membrane</keyword>
<dbReference type="Proteomes" id="UP000326944">
    <property type="component" value="Chromosome"/>
</dbReference>
<dbReference type="EMBL" id="CP043617">
    <property type="protein sequence ID" value="QFR49354.1"/>
    <property type="molecule type" value="Genomic_DNA"/>
</dbReference>
<keyword evidence="1" id="KW-1133">Transmembrane helix</keyword>
<keyword evidence="1" id="KW-0812">Transmembrane</keyword>
<dbReference type="AlphaFoldDB" id="A0A5P8P116"/>
<gene>
    <name evidence="2" type="ORF">FJR48_06280</name>
</gene>